<evidence type="ECO:0000256" key="3">
    <source>
        <dbReference type="ARBA" id="ARBA00022475"/>
    </source>
</evidence>
<name>A0A4U8W035_9NOCA</name>
<feature type="transmembrane region" description="Helical" evidence="7">
    <location>
        <begin position="195"/>
        <end position="224"/>
    </location>
</feature>
<evidence type="ECO:0000313" key="9">
    <source>
        <dbReference type="EMBL" id="VFA97704.1"/>
    </source>
</evidence>
<organism evidence="9 10">
    <name type="scientific">Nocardia cyriacigeorgica</name>
    <dbReference type="NCBI Taxonomy" id="135487"/>
    <lineage>
        <taxon>Bacteria</taxon>
        <taxon>Bacillati</taxon>
        <taxon>Actinomycetota</taxon>
        <taxon>Actinomycetes</taxon>
        <taxon>Mycobacteriales</taxon>
        <taxon>Nocardiaceae</taxon>
        <taxon>Nocardia</taxon>
    </lineage>
</organism>
<reference evidence="9 10" key="1">
    <citation type="submission" date="2019-02" db="EMBL/GenBank/DDBJ databases">
        <authorList>
            <consortium name="Pathogen Informatics"/>
        </authorList>
    </citation>
    <scope>NUCLEOTIDE SEQUENCE [LARGE SCALE GENOMIC DNA]</scope>
    <source>
        <strain evidence="9 10">3012STDY6756504</strain>
    </source>
</reference>
<dbReference type="PANTHER" id="PTHR33406">
    <property type="entry name" value="MEMBRANE PROTEIN MJ1562-RELATED"/>
    <property type="match status" value="1"/>
</dbReference>
<dbReference type="AlphaFoldDB" id="A0A4U8W035"/>
<feature type="transmembrane region" description="Helical" evidence="7">
    <location>
        <begin position="556"/>
        <end position="576"/>
    </location>
</feature>
<dbReference type="GO" id="GO:0005886">
    <property type="term" value="C:plasma membrane"/>
    <property type="evidence" value="ECO:0007669"/>
    <property type="project" value="UniProtKB-SubCell"/>
</dbReference>
<feature type="domain" description="Membrane transport protein MMPL" evidence="8">
    <location>
        <begin position="490"/>
        <end position="704"/>
    </location>
</feature>
<dbReference type="Gene3D" id="1.20.1640.10">
    <property type="entry name" value="Multidrug efflux transporter AcrB transmembrane domain"/>
    <property type="match status" value="2"/>
</dbReference>
<dbReference type="InterPro" id="IPR004869">
    <property type="entry name" value="MMPL_dom"/>
</dbReference>
<feature type="transmembrane region" description="Helical" evidence="7">
    <location>
        <begin position="669"/>
        <end position="696"/>
    </location>
</feature>
<feature type="transmembrane region" description="Helical" evidence="7">
    <location>
        <begin position="636"/>
        <end position="657"/>
    </location>
</feature>
<keyword evidence="5 7" id="KW-1133">Transmembrane helix</keyword>
<feature type="transmembrane region" description="Helical" evidence="7">
    <location>
        <begin position="244"/>
        <end position="264"/>
    </location>
</feature>
<evidence type="ECO:0000256" key="5">
    <source>
        <dbReference type="ARBA" id="ARBA00022989"/>
    </source>
</evidence>
<dbReference type="InterPro" id="IPR050545">
    <property type="entry name" value="Mycobact_MmpL"/>
</dbReference>
<evidence type="ECO:0000256" key="2">
    <source>
        <dbReference type="ARBA" id="ARBA00010157"/>
    </source>
</evidence>
<evidence type="ECO:0000256" key="4">
    <source>
        <dbReference type="ARBA" id="ARBA00022692"/>
    </source>
</evidence>
<dbReference type="PANTHER" id="PTHR33406:SF11">
    <property type="entry name" value="MEMBRANE PROTEIN SCO6666-RELATED"/>
    <property type="match status" value="1"/>
</dbReference>
<evidence type="ECO:0000259" key="8">
    <source>
        <dbReference type="Pfam" id="PF03176"/>
    </source>
</evidence>
<feature type="transmembrane region" description="Helical" evidence="7">
    <location>
        <begin position="383"/>
        <end position="403"/>
    </location>
</feature>
<accession>A0A4U8W035</accession>
<evidence type="ECO:0000256" key="7">
    <source>
        <dbReference type="SAM" id="Phobius"/>
    </source>
</evidence>
<comment type="subcellular location">
    <subcellularLocation>
        <location evidence="1">Cell membrane</location>
        <topology evidence="1">Multi-pass membrane protein</topology>
    </subcellularLocation>
</comment>
<feature type="transmembrane region" description="Helical" evidence="7">
    <location>
        <begin position="528"/>
        <end position="547"/>
    </location>
</feature>
<sequence>MISTGPQRWGRFVYRHRYLVFAVFLLAVALSGFYGRDLAGRLTQEGWFDESSESVAASKLADATFGRDTDSDLILLYTAPEGRTVDDPQVRDAVTAQLAGLIAEHPDRILKIDSYWDSAFTSGFADDSRTHAFASVGLRGEGTATVDNYTAIKSDLRAGEPGAGPAGTTVQLAGLQPVVEGINHGMQDDIHRAELIALPIVAILLYFVFGGVIAALLPVLIGGMTILGTQGIMRLLTDHIEVNVFASAVVTLVSLGLAIDYGLFTVTRFREELAAGRSVEDAVARTVATAGRTVLFSAAIIAVSLGALLIYPNGVLRSVPYGGISSVLLAAVLSVTALPAVLAIIGHRIDLWGWHRFAKSKTAEEIDAGFFSRLATLAMKRPWLVIVPIVLALLALIVPFRHIEFGGLSERYLADDNPARVAQEQFDQLFPGFRTEPLKLVVVGADPQQLSDIRFQANHTPGLTGPFEPAAPTKDGINVLNAGLVDERAADTAIATLRAIDAPPGVEVMVAGVPALERDSINGLIEGLPLLAALLVAAALALMYLAFRSMVLAVKAVAMSALSLGATLGILTWIFVEGHGAKLFDFTPGPLMFAVLVLIVTVVFGLSTDYEVFLLSRMSEARAEGADPPEAIRYGIAHTGGVITSAAAILIVVTGAFGFSDLVLMKYIAYGMIAALILDATVVRMLLTPALLKIIWRDRRRPSRARPVAPAVAAAKASDPA</sequence>
<evidence type="ECO:0000256" key="1">
    <source>
        <dbReference type="ARBA" id="ARBA00004651"/>
    </source>
</evidence>
<keyword evidence="3" id="KW-1003">Cell membrane</keyword>
<keyword evidence="6 7" id="KW-0472">Membrane</keyword>
<dbReference type="SUPFAM" id="SSF82866">
    <property type="entry name" value="Multidrug efflux transporter AcrB transmembrane domain"/>
    <property type="match status" value="2"/>
</dbReference>
<keyword evidence="4 7" id="KW-0812">Transmembrane</keyword>
<proteinExistence type="inferred from homology"/>
<comment type="similarity">
    <text evidence="2">Belongs to the resistance-nodulation-cell division (RND) (TC 2.A.6) family. MmpL subfamily.</text>
</comment>
<dbReference type="Pfam" id="PF03176">
    <property type="entry name" value="MMPL"/>
    <property type="match status" value="2"/>
</dbReference>
<feature type="transmembrane region" description="Helical" evidence="7">
    <location>
        <begin position="18"/>
        <end position="35"/>
    </location>
</feature>
<feature type="transmembrane region" description="Helical" evidence="7">
    <location>
        <begin position="323"/>
        <end position="346"/>
    </location>
</feature>
<evidence type="ECO:0000256" key="6">
    <source>
        <dbReference type="ARBA" id="ARBA00023136"/>
    </source>
</evidence>
<feature type="domain" description="Membrane transport protein MMPL" evidence="8">
    <location>
        <begin position="49"/>
        <end position="382"/>
    </location>
</feature>
<feature type="transmembrane region" description="Helical" evidence="7">
    <location>
        <begin position="294"/>
        <end position="311"/>
    </location>
</feature>
<evidence type="ECO:0000313" key="10">
    <source>
        <dbReference type="Proteomes" id="UP000290439"/>
    </source>
</evidence>
<dbReference type="EMBL" id="LR215973">
    <property type="protein sequence ID" value="VFA97704.1"/>
    <property type="molecule type" value="Genomic_DNA"/>
</dbReference>
<protein>
    <submittedName>
        <fullName evidence="9">Membrane protein ydgH</fullName>
    </submittedName>
</protein>
<dbReference type="RefSeq" id="WP_130916520.1">
    <property type="nucleotide sequence ID" value="NZ_LR215973.1"/>
</dbReference>
<feature type="transmembrane region" description="Helical" evidence="7">
    <location>
        <begin position="591"/>
        <end position="615"/>
    </location>
</feature>
<dbReference type="Proteomes" id="UP000290439">
    <property type="component" value="Chromosome"/>
</dbReference>
<gene>
    <name evidence="9" type="primary">ydgH_3</name>
    <name evidence="9" type="ORF">NCTC10797_01468</name>
</gene>